<keyword evidence="1" id="KW-0472">Membrane</keyword>
<gene>
    <name evidence="2" type="ordered locus">B5T_03083</name>
</gene>
<dbReference type="KEGG" id="adi:B5T_03083"/>
<keyword evidence="1" id="KW-1133">Transmembrane helix</keyword>
<proteinExistence type="predicted"/>
<dbReference type="Proteomes" id="UP000006286">
    <property type="component" value="Chromosome"/>
</dbReference>
<dbReference type="PATRIC" id="fig|930169.3.peg.3045"/>
<keyword evidence="3" id="KW-1185">Reference proteome</keyword>
<name>K0CG97_ALCDB</name>
<accession>K0CG97</accession>
<protein>
    <submittedName>
        <fullName evidence="2">Ca2+/Na+antiporter protein</fullName>
    </submittedName>
</protein>
<organism evidence="2 3">
    <name type="scientific">Alcanivorax dieselolei (strain DSM 16502 / CGMCC 1.3690 / MCCC 1A00001 / B-5)</name>
    <name type="common">Alloalcanivorax dieselolei</name>
    <dbReference type="NCBI Taxonomy" id="930169"/>
    <lineage>
        <taxon>Bacteria</taxon>
        <taxon>Pseudomonadati</taxon>
        <taxon>Pseudomonadota</taxon>
        <taxon>Gammaproteobacteria</taxon>
        <taxon>Oceanospirillales</taxon>
        <taxon>Alcanivoracaceae</taxon>
        <taxon>Alloalcanivorax</taxon>
    </lineage>
</organism>
<dbReference type="STRING" id="930169.B5T_03083"/>
<evidence type="ECO:0000313" key="3">
    <source>
        <dbReference type="Proteomes" id="UP000006286"/>
    </source>
</evidence>
<feature type="transmembrane region" description="Helical" evidence="1">
    <location>
        <begin position="51"/>
        <end position="69"/>
    </location>
</feature>
<evidence type="ECO:0000313" key="2">
    <source>
        <dbReference type="EMBL" id="AFT71350.1"/>
    </source>
</evidence>
<feature type="transmembrane region" description="Helical" evidence="1">
    <location>
        <begin position="24"/>
        <end position="44"/>
    </location>
</feature>
<keyword evidence="1" id="KW-0812">Transmembrane</keyword>
<evidence type="ECO:0000256" key="1">
    <source>
        <dbReference type="SAM" id="Phobius"/>
    </source>
</evidence>
<dbReference type="EMBL" id="CP003466">
    <property type="protein sequence ID" value="AFT71350.1"/>
    <property type="molecule type" value="Genomic_DNA"/>
</dbReference>
<reference evidence="2 3" key="1">
    <citation type="journal article" date="2012" name="J. Bacteriol.">
        <title>Complete genome sequence of Alcanivorax dieselolei type strain B5.</title>
        <authorList>
            <person name="Lai Q."/>
            <person name="Li W."/>
            <person name="Shao Z."/>
        </authorList>
    </citation>
    <scope>NUCLEOTIDE SEQUENCE [LARGE SCALE GENOMIC DNA]</scope>
    <source>
        <strain evidence="3">DSM 16502 / CGMCC 1.3690 / B-5</strain>
    </source>
</reference>
<dbReference type="AlphaFoldDB" id="K0CG97"/>
<dbReference type="HOGENOM" id="CLU_2696303_0_0_6"/>
<sequence length="73" mass="8054">MAVTGLAGVITPFHFEPWLLSRDWLVMFVLVLILQFHAMAGCATGFRLTRLAGAALLVIYLAYLSWISASLDL</sequence>